<evidence type="ECO:0000313" key="1">
    <source>
        <dbReference type="EMBL" id="GAJ03394.1"/>
    </source>
</evidence>
<feature type="non-terminal residue" evidence="1">
    <location>
        <position position="1"/>
    </location>
</feature>
<proteinExistence type="predicted"/>
<dbReference type="EMBL" id="BARW01032782">
    <property type="protein sequence ID" value="GAJ03394.1"/>
    <property type="molecule type" value="Genomic_DNA"/>
</dbReference>
<protein>
    <submittedName>
        <fullName evidence="1">Uncharacterized protein</fullName>
    </submittedName>
</protein>
<reference evidence="1" key="1">
    <citation type="journal article" date="2014" name="Front. Microbiol.">
        <title>High frequency of phylogenetically diverse reductive dehalogenase-homologous genes in deep subseafloor sedimentary metagenomes.</title>
        <authorList>
            <person name="Kawai M."/>
            <person name="Futagami T."/>
            <person name="Toyoda A."/>
            <person name="Takaki Y."/>
            <person name="Nishi S."/>
            <person name="Hori S."/>
            <person name="Arai W."/>
            <person name="Tsubouchi T."/>
            <person name="Morono Y."/>
            <person name="Uchiyama I."/>
            <person name="Ito T."/>
            <person name="Fujiyama A."/>
            <person name="Inagaki F."/>
            <person name="Takami H."/>
        </authorList>
    </citation>
    <scope>NUCLEOTIDE SEQUENCE</scope>
    <source>
        <strain evidence="1">Expedition CK06-06</strain>
    </source>
</reference>
<organism evidence="1">
    <name type="scientific">marine sediment metagenome</name>
    <dbReference type="NCBI Taxonomy" id="412755"/>
    <lineage>
        <taxon>unclassified sequences</taxon>
        <taxon>metagenomes</taxon>
        <taxon>ecological metagenomes</taxon>
    </lineage>
</organism>
<gene>
    <name evidence="1" type="ORF">S12H4_51801</name>
</gene>
<comment type="caution">
    <text evidence="1">The sequence shown here is derived from an EMBL/GenBank/DDBJ whole genome shotgun (WGS) entry which is preliminary data.</text>
</comment>
<sequence length="36" mass="4237">PDEEKARSMMWVLYPIIREGFKIIGFAELQIKQGQN</sequence>
<name>X1TDP5_9ZZZZ</name>
<dbReference type="AlphaFoldDB" id="X1TDP5"/>
<accession>X1TDP5</accession>